<protein>
    <submittedName>
        <fullName evidence="1">Uncharacterized protein</fullName>
    </submittedName>
</protein>
<reference evidence="1" key="1">
    <citation type="journal article" date="2013" name="Int. J. Syst. Evol. Microbiol.">
        <title>Polycladomyces abyssicola gen. nov., sp. nov., a thermophilic filamentous bacterium isolated from hemipelagic sediment.</title>
        <authorList>
            <person name="Tsubouchi T."/>
            <person name="Shimane Y."/>
            <person name="Mori K."/>
            <person name="Usui K."/>
            <person name="Hiraki T."/>
            <person name="Tame A."/>
            <person name="Uematsu K."/>
            <person name="Maruyama T."/>
            <person name="Hatada Y."/>
        </authorList>
    </citation>
    <scope>NUCLEOTIDE SEQUENCE</scope>
    <source>
        <strain evidence="1">JIR-001</strain>
    </source>
</reference>
<evidence type="ECO:0000313" key="2">
    <source>
        <dbReference type="Proteomes" id="UP000677436"/>
    </source>
</evidence>
<name>A0A8D5UI15_9BACL</name>
<keyword evidence="2" id="KW-1185">Reference proteome</keyword>
<reference evidence="1" key="2">
    <citation type="journal article" date="2021" name="Microbiol. Resour. Announc.">
        <title>Complete Genome Sequence of Polycladomyces abyssicola JIR-001T, Isolated from Hemipelagic Sediment in Deep Seawater.</title>
        <authorList>
            <person name="Tsubouchi T."/>
            <person name="Kaneko Y."/>
        </authorList>
    </citation>
    <scope>NUCLEOTIDE SEQUENCE</scope>
    <source>
        <strain evidence="1">JIR-001</strain>
    </source>
</reference>
<dbReference type="AlphaFoldDB" id="A0A8D5UI15"/>
<dbReference type="EMBL" id="AP024601">
    <property type="protein sequence ID" value="BCU82836.1"/>
    <property type="molecule type" value="Genomic_DNA"/>
</dbReference>
<sequence>MGKAPLQSGINLIAAGSQPIVRRRAKIVQGSEMIPYSRLVVWGYEEILRDRTNHHHGL</sequence>
<gene>
    <name evidence="1" type="ORF">JIR001_26190</name>
</gene>
<organism evidence="1 2">
    <name type="scientific">Polycladomyces abyssicola</name>
    <dbReference type="NCBI Taxonomy" id="1125966"/>
    <lineage>
        <taxon>Bacteria</taxon>
        <taxon>Bacillati</taxon>
        <taxon>Bacillota</taxon>
        <taxon>Bacilli</taxon>
        <taxon>Bacillales</taxon>
        <taxon>Thermoactinomycetaceae</taxon>
        <taxon>Polycladomyces</taxon>
    </lineage>
</organism>
<dbReference type="Proteomes" id="UP000677436">
    <property type="component" value="Chromosome"/>
</dbReference>
<proteinExistence type="predicted"/>
<dbReference type="KEGG" id="pabs:JIR001_26190"/>
<accession>A0A8D5UI15</accession>
<evidence type="ECO:0000313" key="1">
    <source>
        <dbReference type="EMBL" id="BCU82836.1"/>
    </source>
</evidence>